<evidence type="ECO:0008006" key="3">
    <source>
        <dbReference type="Google" id="ProtNLM"/>
    </source>
</evidence>
<dbReference type="RefSeq" id="WP_307358260.1">
    <property type="nucleotide sequence ID" value="NZ_JAUSTB010000003.1"/>
</dbReference>
<dbReference type="AlphaFoldDB" id="A0AAJ1SVF6"/>
<protein>
    <recommendedName>
        <fullName evidence="3">DUF4862 family protein</fullName>
    </recommendedName>
</protein>
<sequence>MSLIVGAYAAHPDELRQQFYQALAGIPSVRGLELPYGPYGGVRWPAGAPGNWSAVVTAIPGTMQRLKASPTFGLASGDAAGRTEALHFVAGIHALVLQLKKEGREVEAVELHSAPYPGADPSRFAESLKQVLEWEWGATRLLVEHCDAPRPEGTPEKGFLPFGEEVDVLRSLREQAGGRVGLVINWARSVIETRDRGTAVEHIAHAREAGVLAGLIFSGCSPEETEFGYPWIDAHLPPVEVEGAPSSSLLNRAEISRCNKAAGNVPMHGFKIGLPRQGLSVEERVERLRQMCALVEGDLPG</sequence>
<name>A0AAJ1SVF6_9MICC</name>
<dbReference type="EMBL" id="JAUSTB010000003">
    <property type="protein sequence ID" value="MDQ0145446.1"/>
    <property type="molecule type" value="Genomic_DNA"/>
</dbReference>
<evidence type="ECO:0000313" key="1">
    <source>
        <dbReference type="EMBL" id="MDQ0145446.1"/>
    </source>
</evidence>
<accession>A0AAJ1SVF6</accession>
<dbReference type="InterPro" id="IPR032344">
    <property type="entry name" value="DUF4862"/>
</dbReference>
<proteinExistence type="predicted"/>
<organism evidence="1 2">
    <name type="scientific">Pseudarthrobacter niigatensis</name>
    <dbReference type="NCBI Taxonomy" id="369935"/>
    <lineage>
        <taxon>Bacteria</taxon>
        <taxon>Bacillati</taxon>
        <taxon>Actinomycetota</taxon>
        <taxon>Actinomycetes</taxon>
        <taxon>Micrococcales</taxon>
        <taxon>Micrococcaceae</taxon>
        <taxon>Pseudarthrobacter</taxon>
    </lineage>
</organism>
<dbReference type="Pfam" id="PF16154">
    <property type="entry name" value="DUF4862"/>
    <property type="match status" value="1"/>
</dbReference>
<evidence type="ECO:0000313" key="2">
    <source>
        <dbReference type="Proteomes" id="UP001239267"/>
    </source>
</evidence>
<reference evidence="1 2" key="1">
    <citation type="submission" date="2023-07" db="EMBL/GenBank/DDBJ databases">
        <title>Sorghum-associated microbial communities from plants grown in Nebraska, USA.</title>
        <authorList>
            <person name="Schachtman D."/>
        </authorList>
    </citation>
    <scope>NUCLEOTIDE SEQUENCE [LARGE SCALE GENOMIC DNA]</scope>
    <source>
        <strain evidence="1 2">DS1001</strain>
    </source>
</reference>
<gene>
    <name evidence="1" type="ORF">J2T23_001336</name>
</gene>
<dbReference type="Proteomes" id="UP001239267">
    <property type="component" value="Unassembled WGS sequence"/>
</dbReference>
<keyword evidence="2" id="KW-1185">Reference proteome</keyword>
<comment type="caution">
    <text evidence="1">The sequence shown here is derived from an EMBL/GenBank/DDBJ whole genome shotgun (WGS) entry which is preliminary data.</text>
</comment>